<evidence type="ECO:0000256" key="2">
    <source>
        <dbReference type="SAM" id="SignalP"/>
    </source>
</evidence>
<sequence>MDNAMVDLVWAQLAELILMLLWPGCVQLVHDEIQNGPGARQPLHRVQTMWDTPPPSAGNQGVGDCTQGRWLECHVRTDNDETSHEESFQLLLEELAKAESTYIFVRKKDEEYIDEAFDADDLDLEDRVGCDSEDSDFEDQDENSDSGDDNDDDMAIFTWKR</sequence>
<organism evidence="3 4">
    <name type="scientific">Seminavis robusta</name>
    <dbReference type="NCBI Taxonomy" id="568900"/>
    <lineage>
        <taxon>Eukaryota</taxon>
        <taxon>Sar</taxon>
        <taxon>Stramenopiles</taxon>
        <taxon>Ochrophyta</taxon>
        <taxon>Bacillariophyta</taxon>
        <taxon>Bacillariophyceae</taxon>
        <taxon>Bacillariophycidae</taxon>
        <taxon>Naviculales</taxon>
        <taxon>Naviculaceae</taxon>
        <taxon>Seminavis</taxon>
    </lineage>
</organism>
<evidence type="ECO:0000256" key="1">
    <source>
        <dbReference type="SAM" id="MobiDB-lite"/>
    </source>
</evidence>
<dbReference type="AlphaFoldDB" id="A0A9N8DEE4"/>
<comment type="caution">
    <text evidence="3">The sequence shown here is derived from an EMBL/GenBank/DDBJ whole genome shotgun (WGS) entry which is preliminary data.</text>
</comment>
<dbReference type="Proteomes" id="UP001153069">
    <property type="component" value="Unassembled WGS sequence"/>
</dbReference>
<reference evidence="3" key="1">
    <citation type="submission" date="2020-06" db="EMBL/GenBank/DDBJ databases">
        <authorList>
            <consortium name="Plant Systems Biology data submission"/>
        </authorList>
    </citation>
    <scope>NUCLEOTIDE SEQUENCE</scope>
    <source>
        <strain evidence="3">D6</strain>
    </source>
</reference>
<feature type="chain" id="PRO_5040514952" evidence="2">
    <location>
        <begin position="29"/>
        <end position="161"/>
    </location>
</feature>
<proteinExistence type="predicted"/>
<feature type="signal peptide" evidence="2">
    <location>
        <begin position="1"/>
        <end position="28"/>
    </location>
</feature>
<dbReference type="EMBL" id="CAICTM010000103">
    <property type="protein sequence ID" value="CAB9501262.1"/>
    <property type="molecule type" value="Genomic_DNA"/>
</dbReference>
<feature type="compositionally biased region" description="Acidic residues" evidence="1">
    <location>
        <begin position="131"/>
        <end position="154"/>
    </location>
</feature>
<evidence type="ECO:0000313" key="3">
    <source>
        <dbReference type="EMBL" id="CAB9501262.1"/>
    </source>
</evidence>
<feature type="region of interest" description="Disordered" evidence="1">
    <location>
        <begin position="123"/>
        <end position="161"/>
    </location>
</feature>
<accession>A0A9N8DEE4</accession>
<name>A0A9N8DEE4_9STRA</name>
<keyword evidence="4" id="KW-1185">Reference proteome</keyword>
<gene>
    <name evidence="3" type="ORF">SEMRO_104_G052650.1</name>
</gene>
<keyword evidence="2" id="KW-0732">Signal</keyword>
<evidence type="ECO:0000313" key="4">
    <source>
        <dbReference type="Proteomes" id="UP001153069"/>
    </source>
</evidence>
<protein>
    <submittedName>
        <fullName evidence="3">Uncharacterized protein</fullName>
    </submittedName>
</protein>